<dbReference type="AlphaFoldDB" id="A0A1H5W9K2"/>
<dbReference type="Proteomes" id="UP000236738">
    <property type="component" value="Unassembled WGS sequence"/>
</dbReference>
<evidence type="ECO:0000256" key="1">
    <source>
        <dbReference type="SAM" id="SignalP"/>
    </source>
</evidence>
<sequence length="279" mass="30338">MKKLISFFTLFAVLFVYNSCSPNADRDGDLLFGVQTPVDSGTTNPSGTIIKKVTTKDQNGVPSIISYTYTSNQLTSVSFGGIQNFDLTYTNGKITKIASTTNIGSITSVTNYKLNYTGNQLTSVDESQDIGTGVTQNSTSVISYINGKVSKIRRGNFDFQTPPQEQSYSSYDFTWNGNNLSTVTNTSAIVAVPVPPTSQTFTYSSYDSKKNPFNTLPIEFNIATIFSFNASLALQGFSANNPTKITSGTDSGTFTYTYNSDGFPTSVTENGQTSTYEYY</sequence>
<reference evidence="3" key="1">
    <citation type="submission" date="2016-10" db="EMBL/GenBank/DDBJ databases">
        <authorList>
            <person name="Varghese N."/>
            <person name="Submissions S."/>
        </authorList>
    </citation>
    <scope>NUCLEOTIDE SEQUENCE [LARGE SCALE GENOMIC DNA]</scope>
    <source>
        <strain evidence="3">DSM 21580</strain>
    </source>
</reference>
<gene>
    <name evidence="2" type="ORF">SAMN05421847_1138</name>
</gene>
<dbReference type="OrthoDB" id="1240145at2"/>
<protein>
    <recommendedName>
        <fullName evidence="4">YD repeat-containing protein</fullName>
    </recommendedName>
</protein>
<name>A0A1H5W9K2_9FLAO</name>
<keyword evidence="1" id="KW-0732">Signal</keyword>
<feature type="signal peptide" evidence="1">
    <location>
        <begin position="1"/>
        <end position="24"/>
    </location>
</feature>
<evidence type="ECO:0000313" key="2">
    <source>
        <dbReference type="EMBL" id="SEF96060.1"/>
    </source>
</evidence>
<feature type="chain" id="PRO_5009288036" description="YD repeat-containing protein" evidence="1">
    <location>
        <begin position="25"/>
        <end position="279"/>
    </location>
</feature>
<organism evidence="2 3">
    <name type="scientific">Halpernia humi</name>
    <dbReference type="NCBI Taxonomy" id="493375"/>
    <lineage>
        <taxon>Bacteria</taxon>
        <taxon>Pseudomonadati</taxon>
        <taxon>Bacteroidota</taxon>
        <taxon>Flavobacteriia</taxon>
        <taxon>Flavobacteriales</taxon>
        <taxon>Weeksellaceae</taxon>
        <taxon>Chryseobacterium group</taxon>
        <taxon>Halpernia</taxon>
    </lineage>
</organism>
<evidence type="ECO:0000313" key="3">
    <source>
        <dbReference type="Proteomes" id="UP000236738"/>
    </source>
</evidence>
<dbReference type="RefSeq" id="WP_103913142.1">
    <property type="nucleotide sequence ID" value="NZ_FNUS01000002.1"/>
</dbReference>
<accession>A0A1H5W9K2</accession>
<dbReference type="EMBL" id="FNUS01000002">
    <property type="protein sequence ID" value="SEF96060.1"/>
    <property type="molecule type" value="Genomic_DNA"/>
</dbReference>
<keyword evidence="3" id="KW-1185">Reference proteome</keyword>
<proteinExistence type="predicted"/>
<evidence type="ECO:0008006" key="4">
    <source>
        <dbReference type="Google" id="ProtNLM"/>
    </source>
</evidence>